<evidence type="ECO:0000256" key="4">
    <source>
        <dbReference type="ARBA" id="ARBA00022692"/>
    </source>
</evidence>
<comment type="caution">
    <text evidence="9">The sequence shown here is derived from an EMBL/GenBank/DDBJ whole genome shotgun (WGS) entry which is preliminary data.</text>
</comment>
<keyword evidence="4 8" id="KW-0812">Transmembrane</keyword>
<comment type="subcellular location">
    <subcellularLocation>
        <location evidence="1">Cell membrane</location>
        <topology evidence="1">Multi-pass membrane protein</topology>
    </subcellularLocation>
</comment>
<protein>
    <submittedName>
        <fullName evidence="9">O-antigen/teichoic acid export membrane protein</fullName>
    </submittedName>
</protein>
<comment type="similarity">
    <text evidence="2">Belongs to the polysaccharide synthase family.</text>
</comment>
<evidence type="ECO:0000256" key="8">
    <source>
        <dbReference type="SAM" id="Phobius"/>
    </source>
</evidence>
<feature type="transmembrane region" description="Helical" evidence="8">
    <location>
        <begin position="282"/>
        <end position="301"/>
    </location>
</feature>
<keyword evidence="5 8" id="KW-1133">Transmembrane helix</keyword>
<keyword evidence="10" id="KW-1185">Reference proteome</keyword>
<dbReference type="Proteomes" id="UP000704762">
    <property type="component" value="Unassembled WGS sequence"/>
</dbReference>
<feature type="transmembrane region" description="Helical" evidence="8">
    <location>
        <begin position="200"/>
        <end position="221"/>
    </location>
</feature>
<feature type="transmembrane region" description="Helical" evidence="8">
    <location>
        <begin position="171"/>
        <end position="194"/>
    </location>
</feature>
<sequence length="524" mass="55232">MNDGTSYSLSGTADGVGVDEDLARQGDPPRATVSQQAASGVVWLTIQKWATRLLGFVTIAILTRLLSPEDFGAVAAATTVLPFFYLLADFGFAAYIVQADRADQRLLSTGFWFSTVAGFGLGGALVLIAPLFGLVYRGSQTVPILQVLALSMLITALSSVPNALLRRSMRFATIASQGTISAVIGQVAAIIMAVAGLGAWALVGQTLASGLVGSVLAWIAAKWRPSFVFSRGDFITMARYGGQVLGVEFVAVLRAWAEAAIVSASLGMAALGYLSIAQRLVLIVQELTGGALIPVSTVAFAKIRDSRARLTSAYLRASRVTYTALSLPLIMVAVAAPLIVPIVFGDGWSLSSQLAQILALAGTLTVGASLDHGLFYGTGKPGVWFVYAVIIDAVTVSATAIAVHWGLLPVAWAFLAVAFAATSARWFLVARLLQTHLRTVTRPFIFLCLALGVTGASGWGMVSLTAALPPMGGVALVGVVVFSVHLILVRLVARDVIEEATLFVRRSKWARFLAPPRVKVGRDR</sequence>
<dbReference type="RefSeq" id="WP_204917030.1">
    <property type="nucleotide sequence ID" value="NZ_BAAAQP010000008.1"/>
</dbReference>
<evidence type="ECO:0000256" key="2">
    <source>
        <dbReference type="ARBA" id="ARBA00007430"/>
    </source>
</evidence>
<dbReference type="InterPro" id="IPR050833">
    <property type="entry name" value="Poly_Biosynth_Transport"/>
</dbReference>
<evidence type="ECO:0000256" key="3">
    <source>
        <dbReference type="ARBA" id="ARBA00022475"/>
    </source>
</evidence>
<evidence type="ECO:0000256" key="7">
    <source>
        <dbReference type="SAM" id="MobiDB-lite"/>
    </source>
</evidence>
<feature type="transmembrane region" description="Helical" evidence="8">
    <location>
        <begin position="73"/>
        <end position="97"/>
    </location>
</feature>
<proteinExistence type="inferred from homology"/>
<feature type="transmembrane region" description="Helical" evidence="8">
    <location>
        <begin position="144"/>
        <end position="164"/>
    </location>
</feature>
<organism evidence="9 10">
    <name type="scientific">Microlunatus panaciterrae</name>
    <dbReference type="NCBI Taxonomy" id="400768"/>
    <lineage>
        <taxon>Bacteria</taxon>
        <taxon>Bacillati</taxon>
        <taxon>Actinomycetota</taxon>
        <taxon>Actinomycetes</taxon>
        <taxon>Propionibacteriales</taxon>
        <taxon>Propionibacteriaceae</taxon>
        <taxon>Microlunatus</taxon>
    </lineage>
</organism>
<evidence type="ECO:0000313" key="9">
    <source>
        <dbReference type="EMBL" id="MBM7798500.1"/>
    </source>
</evidence>
<dbReference type="EMBL" id="JAFBCF010000001">
    <property type="protein sequence ID" value="MBM7798500.1"/>
    <property type="molecule type" value="Genomic_DNA"/>
</dbReference>
<evidence type="ECO:0000256" key="6">
    <source>
        <dbReference type="ARBA" id="ARBA00023136"/>
    </source>
</evidence>
<feature type="transmembrane region" description="Helical" evidence="8">
    <location>
        <begin position="444"/>
        <end position="468"/>
    </location>
</feature>
<keyword evidence="6 8" id="KW-0472">Membrane</keyword>
<feature type="compositionally biased region" description="Polar residues" evidence="7">
    <location>
        <begin position="1"/>
        <end position="11"/>
    </location>
</feature>
<gene>
    <name evidence="9" type="ORF">JOE57_001421</name>
</gene>
<dbReference type="PANTHER" id="PTHR30250:SF10">
    <property type="entry name" value="LIPOPOLYSACCHARIDE BIOSYNTHESIS PROTEIN WZXC"/>
    <property type="match status" value="1"/>
</dbReference>
<feature type="transmembrane region" description="Helical" evidence="8">
    <location>
        <begin position="322"/>
        <end position="344"/>
    </location>
</feature>
<evidence type="ECO:0000256" key="5">
    <source>
        <dbReference type="ARBA" id="ARBA00022989"/>
    </source>
</evidence>
<dbReference type="Pfam" id="PF13440">
    <property type="entry name" value="Polysacc_synt_3"/>
    <property type="match status" value="1"/>
</dbReference>
<feature type="transmembrane region" description="Helical" evidence="8">
    <location>
        <begin position="382"/>
        <end position="405"/>
    </location>
</feature>
<feature type="transmembrane region" description="Helical" evidence="8">
    <location>
        <begin position="350"/>
        <end position="370"/>
    </location>
</feature>
<evidence type="ECO:0000313" key="10">
    <source>
        <dbReference type="Proteomes" id="UP000704762"/>
    </source>
</evidence>
<accession>A0ABS2RHM7</accession>
<name>A0ABS2RHM7_9ACTN</name>
<dbReference type="CDD" id="cd13127">
    <property type="entry name" value="MATE_tuaB_like"/>
    <property type="match status" value="1"/>
</dbReference>
<keyword evidence="3" id="KW-1003">Cell membrane</keyword>
<feature type="transmembrane region" description="Helical" evidence="8">
    <location>
        <begin position="109"/>
        <end position="132"/>
    </location>
</feature>
<evidence type="ECO:0000256" key="1">
    <source>
        <dbReference type="ARBA" id="ARBA00004651"/>
    </source>
</evidence>
<dbReference type="PANTHER" id="PTHR30250">
    <property type="entry name" value="PST FAMILY PREDICTED COLANIC ACID TRANSPORTER"/>
    <property type="match status" value="1"/>
</dbReference>
<feature type="transmembrane region" description="Helical" evidence="8">
    <location>
        <begin position="474"/>
        <end position="493"/>
    </location>
</feature>
<feature type="region of interest" description="Disordered" evidence="7">
    <location>
        <begin position="1"/>
        <end position="30"/>
    </location>
</feature>
<feature type="transmembrane region" description="Helical" evidence="8">
    <location>
        <begin position="411"/>
        <end position="432"/>
    </location>
</feature>
<reference evidence="9 10" key="1">
    <citation type="submission" date="2021-01" db="EMBL/GenBank/DDBJ databases">
        <title>Sequencing the genomes of 1000 actinobacteria strains.</title>
        <authorList>
            <person name="Klenk H.-P."/>
        </authorList>
    </citation>
    <scope>NUCLEOTIDE SEQUENCE [LARGE SCALE GENOMIC DNA]</scope>
    <source>
        <strain evidence="9 10">DSM 18662</strain>
    </source>
</reference>